<keyword evidence="3" id="KW-0479">Metal-binding</keyword>
<dbReference type="GeneID" id="80874565"/>
<proteinExistence type="inferred from homology"/>
<dbReference type="GO" id="GO:0008270">
    <property type="term" value="F:zinc ion binding"/>
    <property type="evidence" value="ECO:0007669"/>
    <property type="project" value="UniProtKB-KW"/>
</dbReference>
<keyword evidence="15" id="KW-1185">Reference proteome</keyword>
<feature type="region of interest" description="Disordered" evidence="12">
    <location>
        <begin position="445"/>
        <end position="476"/>
    </location>
</feature>
<dbReference type="InterPro" id="IPR036915">
    <property type="entry name" value="Cyclin-like_sf"/>
</dbReference>
<keyword evidence="9" id="KW-0539">Nucleus</keyword>
<dbReference type="InterPro" id="IPR013150">
    <property type="entry name" value="TFIIB_cyclin"/>
</dbReference>
<sequence length="495" mass="55693">MGCPSCGSTAFESDVASGNTYCLECGVVVEQNAIVSEVTFGEASSGAAVVQGSLVSHDQTHARPMGGPFRNQSSLESREMTIANGRRRISALAIALKLNERHVEAAVRYFTLAINNNFIKGRRSQYVVASCLYIVCRYSKTSHMLIDFSDMLQINVFKLGSTFLKLCRTLEITLPLLDPSLYISRFAALLEFGPETSRVANDAIRLVARMNRDWMQIGRRPAGICGACLLIAARMNNFRRSVREIVHVVKVADITIQKRLDEFRITESGDLSIADFRSIWLEGQSDPPSFAKNQKTYVNPFDAVSSSPPIKESPSQIEKTDPPNIQPRESSPVMKSEELSQNVKVGSQEQQSKLLEESQTIRKEVSETLRQEDFKKLSSQVNVKLSEDEIVLGDVDDDEIQEILLDKEEVETKTQVWMELNKEYLAEEEAKNLKIQEDLKKGIVKQPRKRRKYRPKDSTSDGLANTPAESAKEMMQQRAFSKKINYEALDMLFNE</sequence>
<reference evidence="14 15" key="1">
    <citation type="journal article" date="2023" name="G3 (Bethesda)">
        <title>A high-quality reference genome for the fission yeast Schizosaccharomyces osmophilus.</title>
        <authorList>
            <person name="Jia G.S."/>
            <person name="Zhang W.C."/>
            <person name="Liang Y."/>
            <person name="Liu X.H."/>
            <person name="Rhind N."/>
            <person name="Pidoux A."/>
            <person name="Brysch-Herzberg M."/>
            <person name="Du L.L."/>
        </authorList>
    </citation>
    <scope>NUCLEOTIDE SEQUENCE [LARGE SCALE GENOMIC DNA]</scope>
    <source>
        <strain evidence="14 15">CBS 15793</strain>
    </source>
</reference>
<keyword evidence="6" id="KW-0805">Transcription regulation</keyword>
<dbReference type="InterPro" id="IPR011665">
    <property type="entry name" value="BRF1_TBP-bd_dom"/>
</dbReference>
<dbReference type="Pfam" id="PF08271">
    <property type="entry name" value="Zn_Ribbon_TF"/>
    <property type="match status" value="1"/>
</dbReference>
<evidence type="ECO:0000256" key="8">
    <source>
        <dbReference type="ARBA" id="ARBA00023163"/>
    </source>
</evidence>
<name>A0AAE9WB81_9SCHI</name>
<dbReference type="GO" id="GO:0097550">
    <property type="term" value="C:transcription preinitiation complex"/>
    <property type="evidence" value="ECO:0007669"/>
    <property type="project" value="TreeGrafter"/>
</dbReference>
<dbReference type="InterPro" id="IPR000812">
    <property type="entry name" value="TFIIB"/>
</dbReference>
<dbReference type="Gene3D" id="1.10.472.10">
    <property type="entry name" value="Cyclin-like"/>
    <property type="match status" value="2"/>
</dbReference>
<dbReference type="GO" id="GO:0017025">
    <property type="term" value="F:TBP-class protein binding"/>
    <property type="evidence" value="ECO:0007669"/>
    <property type="project" value="InterPro"/>
</dbReference>
<dbReference type="Pfam" id="PF00382">
    <property type="entry name" value="TFIIB"/>
    <property type="match status" value="2"/>
</dbReference>
<dbReference type="GO" id="GO:0000126">
    <property type="term" value="C:transcription factor TFIIIB complex"/>
    <property type="evidence" value="ECO:0007669"/>
    <property type="project" value="TreeGrafter"/>
</dbReference>
<feature type="domain" description="TFIIB-type" evidence="13">
    <location>
        <begin position="1"/>
        <end position="30"/>
    </location>
</feature>
<dbReference type="SUPFAM" id="SSF57783">
    <property type="entry name" value="Zinc beta-ribbon"/>
    <property type="match status" value="1"/>
</dbReference>
<feature type="compositionally biased region" description="Basic residues" evidence="12">
    <location>
        <begin position="445"/>
        <end position="454"/>
    </location>
</feature>
<evidence type="ECO:0000256" key="12">
    <source>
        <dbReference type="SAM" id="MobiDB-lite"/>
    </source>
</evidence>
<evidence type="ECO:0000256" key="2">
    <source>
        <dbReference type="ARBA" id="ARBA00010857"/>
    </source>
</evidence>
<dbReference type="Pfam" id="PF07741">
    <property type="entry name" value="BRF1"/>
    <property type="match status" value="1"/>
</dbReference>
<evidence type="ECO:0000256" key="11">
    <source>
        <dbReference type="PROSITE-ProRule" id="PRU00469"/>
    </source>
</evidence>
<dbReference type="FunFam" id="1.10.472.10:FF:000002">
    <property type="entry name" value="Transcription factor IIIB 90 kDa subunit"/>
    <property type="match status" value="1"/>
</dbReference>
<dbReference type="Proteomes" id="UP001212411">
    <property type="component" value="Chromosome 1"/>
</dbReference>
<dbReference type="PROSITE" id="PS51134">
    <property type="entry name" value="ZF_TFIIB"/>
    <property type="match status" value="1"/>
</dbReference>
<dbReference type="CDD" id="cd20554">
    <property type="entry name" value="CYCLIN_TFIIIB90_rpt2"/>
    <property type="match status" value="1"/>
</dbReference>
<evidence type="ECO:0000256" key="4">
    <source>
        <dbReference type="ARBA" id="ARBA00022771"/>
    </source>
</evidence>
<dbReference type="KEGG" id="som:SOMG_01083"/>
<dbReference type="PANTHER" id="PTHR11618:SF4">
    <property type="entry name" value="TRANSCRIPTION FACTOR IIIB 90 KDA SUBUNIT"/>
    <property type="match status" value="1"/>
</dbReference>
<feature type="compositionally biased region" description="Polar residues" evidence="12">
    <location>
        <begin position="304"/>
        <end position="317"/>
    </location>
</feature>
<dbReference type="AlphaFoldDB" id="A0AAE9WB81"/>
<dbReference type="PRINTS" id="PR00685">
    <property type="entry name" value="TIFACTORIIB"/>
</dbReference>
<dbReference type="GO" id="GO:0005634">
    <property type="term" value="C:nucleus"/>
    <property type="evidence" value="ECO:0007669"/>
    <property type="project" value="UniProtKB-SubCell"/>
</dbReference>
<feature type="region of interest" description="Disordered" evidence="12">
    <location>
        <begin position="300"/>
        <end position="358"/>
    </location>
</feature>
<dbReference type="CDD" id="cd20553">
    <property type="entry name" value="CYCLIN_TFIIIB90_rpt1"/>
    <property type="match status" value="1"/>
</dbReference>
<organism evidence="14 15">
    <name type="scientific">Schizosaccharomyces osmophilus</name>
    <dbReference type="NCBI Taxonomy" id="2545709"/>
    <lineage>
        <taxon>Eukaryota</taxon>
        <taxon>Fungi</taxon>
        <taxon>Dikarya</taxon>
        <taxon>Ascomycota</taxon>
        <taxon>Taphrinomycotina</taxon>
        <taxon>Schizosaccharomycetes</taxon>
        <taxon>Schizosaccharomycetales</taxon>
        <taxon>Schizosaccharomycetaceae</taxon>
        <taxon>Schizosaccharomyces</taxon>
    </lineage>
</organism>
<dbReference type="SUPFAM" id="SSF47954">
    <property type="entry name" value="Cyclin-like"/>
    <property type="match status" value="2"/>
</dbReference>
<dbReference type="FunFam" id="1.10.472.10:FF:000007">
    <property type="entry name" value="Transcription factor IIIB 90 kDa subunit"/>
    <property type="match status" value="1"/>
</dbReference>
<protein>
    <recommendedName>
        <fullName evidence="10">B-related factor 1</fullName>
    </recommendedName>
</protein>
<dbReference type="SMART" id="SM00385">
    <property type="entry name" value="CYCLIN"/>
    <property type="match status" value="2"/>
</dbReference>
<keyword evidence="7" id="KW-0010">Activator</keyword>
<evidence type="ECO:0000256" key="9">
    <source>
        <dbReference type="ARBA" id="ARBA00023242"/>
    </source>
</evidence>
<dbReference type="InterPro" id="IPR013137">
    <property type="entry name" value="Znf_TFIIB"/>
</dbReference>
<gene>
    <name evidence="14" type="primary">brf1</name>
    <name evidence="14" type="ORF">SOMG_01083</name>
</gene>
<comment type="subcellular location">
    <subcellularLocation>
        <location evidence="1">Nucleus</location>
    </subcellularLocation>
</comment>
<dbReference type="PANTHER" id="PTHR11618">
    <property type="entry name" value="TRANSCRIPTION INITIATION FACTOR IIB-RELATED"/>
    <property type="match status" value="1"/>
</dbReference>
<evidence type="ECO:0000256" key="1">
    <source>
        <dbReference type="ARBA" id="ARBA00004123"/>
    </source>
</evidence>
<dbReference type="GO" id="GO:0000995">
    <property type="term" value="F:RNA polymerase III general transcription initiation factor activity"/>
    <property type="evidence" value="ECO:0007669"/>
    <property type="project" value="TreeGrafter"/>
</dbReference>
<dbReference type="RefSeq" id="XP_056037248.1">
    <property type="nucleotide sequence ID" value="XM_056179876.1"/>
</dbReference>
<dbReference type="GO" id="GO:0001006">
    <property type="term" value="F:RNA polymerase III type 3 promoter sequence-specific DNA binding"/>
    <property type="evidence" value="ECO:0007669"/>
    <property type="project" value="TreeGrafter"/>
</dbReference>
<evidence type="ECO:0000256" key="3">
    <source>
        <dbReference type="ARBA" id="ARBA00022723"/>
    </source>
</evidence>
<evidence type="ECO:0000313" key="15">
    <source>
        <dbReference type="Proteomes" id="UP001212411"/>
    </source>
</evidence>
<evidence type="ECO:0000256" key="6">
    <source>
        <dbReference type="ARBA" id="ARBA00023015"/>
    </source>
</evidence>
<evidence type="ECO:0000313" key="14">
    <source>
        <dbReference type="EMBL" id="WBW73005.1"/>
    </source>
</evidence>
<evidence type="ECO:0000256" key="7">
    <source>
        <dbReference type="ARBA" id="ARBA00023159"/>
    </source>
</evidence>
<keyword evidence="4 11" id="KW-0863">Zinc-finger</keyword>
<dbReference type="Gene3D" id="2.20.25.10">
    <property type="match status" value="1"/>
</dbReference>
<keyword evidence="8" id="KW-0804">Transcription</keyword>
<evidence type="ECO:0000256" key="5">
    <source>
        <dbReference type="ARBA" id="ARBA00022833"/>
    </source>
</evidence>
<dbReference type="GO" id="GO:0070897">
    <property type="term" value="P:transcription preinitiation complex assembly"/>
    <property type="evidence" value="ECO:0007669"/>
    <property type="project" value="InterPro"/>
</dbReference>
<evidence type="ECO:0000256" key="10">
    <source>
        <dbReference type="ARBA" id="ARBA00031009"/>
    </source>
</evidence>
<dbReference type="InterPro" id="IPR013763">
    <property type="entry name" value="Cyclin-like_dom"/>
</dbReference>
<accession>A0AAE9WB81</accession>
<dbReference type="EMBL" id="CP115611">
    <property type="protein sequence ID" value="WBW73005.1"/>
    <property type="molecule type" value="Genomic_DNA"/>
</dbReference>
<keyword evidence="5" id="KW-0862">Zinc</keyword>
<dbReference type="GO" id="GO:0006384">
    <property type="term" value="P:transcription initiation at RNA polymerase III promoter"/>
    <property type="evidence" value="ECO:0007669"/>
    <property type="project" value="UniProtKB-ARBA"/>
</dbReference>
<comment type="similarity">
    <text evidence="2">Belongs to the TFIIB family.</text>
</comment>
<evidence type="ECO:0000259" key="13">
    <source>
        <dbReference type="PROSITE" id="PS51134"/>
    </source>
</evidence>
<dbReference type="Gene3D" id="1.20.5.650">
    <property type="entry name" value="Single helix bin"/>
    <property type="match status" value="1"/>
</dbReference>